<dbReference type="PANTHER" id="PTHR35526">
    <property type="entry name" value="ANTI-SIGMA-F FACTOR RSBW-RELATED"/>
    <property type="match status" value="1"/>
</dbReference>
<evidence type="ECO:0000313" key="3">
    <source>
        <dbReference type="EMBL" id="MCX4234584.1"/>
    </source>
</evidence>
<reference evidence="3" key="1">
    <citation type="journal article" date="2022" name="bioRxiv">
        <title>Discovery and biosynthetic assessment of Streptomyces ortus sp nov. isolated from a deep-sea sponge.</title>
        <authorList>
            <person name="Williams S.E."/>
        </authorList>
    </citation>
    <scope>NUCLEOTIDE SEQUENCE</scope>
    <source>
        <strain evidence="3">A15ISP2-DRY2</strain>
    </source>
</reference>
<dbReference type="EMBL" id="JAIFZO010000002">
    <property type="protein sequence ID" value="MCX4234584.1"/>
    <property type="molecule type" value="Genomic_DNA"/>
</dbReference>
<dbReference type="Gene3D" id="3.30.565.10">
    <property type="entry name" value="Histidine kinase-like ATPase, C-terminal domain"/>
    <property type="match status" value="1"/>
</dbReference>
<accession>A0ABT3V3K5</accession>
<dbReference type="GO" id="GO:0005524">
    <property type="term" value="F:ATP binding"/>
    <property type="evidence" value="ECO:0007669"/>
    <property type="project" value="UniProtKB-KW"/>
</dbReference>
<feature type="domain" description="Histidine kinase/HSP90-like ATPase" evidence="2">
    <location>
        <begin position="31"/>
        <end position="126"/>
    </location>
</feature>
<keyword evidence="3" id="KW-0067">ATP-binding</keyword>
<organism evidence="3 4">
    <name type="scientific">Streptomyces ortus</name>
    <dbReference type="NCBI Taxonomy" id="2867268"/>
    <lineage>
        <taxon>Bacteria</taxon>
        <taxon>Bacillati</taxon>
        <taxon>Actinomycetota</taxon>
        <taxon>Actinomycetes</taxon>
        <taxon>Kitasatosporales</taxon>
        <taxon>Streptomycetaceae</taxon>
        <taxon>Streptomyces</taxon>
    </lineage>
</organism>
<keyword evidence="1" id="KW-0418">Kinase</keyword>
<dbReference type="InterPro" id="IPR036890">
    <property type="entry name" value="HATPase_C_sf"/>
</dbReference>
<dbReference type="Pfam" id="PF13581">
    <property type="entry name" value="HATPase_c_2"/>
    <property type="match status" value="1"/>
</dbReference>
<dbReference type="InterPro" id="IPR003594">
    <property type="entry name" value="HATPase_dom"/>
</dbReference>
<keyword evidence="4" id="KW-1185">Reference proteome</keyword>
<keyword evidence="3" id="KW-0547">Nucleotide-binding</keyword>
<comment type="caution">
    <text evidence="3">The sequence shown here is derived from an EMBL/GenBank/DDBJ whole genome shotgun (WGS) entry which is preliminary data.</text>
</comment>
<gene>
    <name evidence="3" type="ORF">K3769_17665</name>
</gene>
<name>A0ABT3V3K5_9ACTN</name>
<dbReference type="PANTHER" id="PTHR35526:SF3">
    <property type="entry name" value="ANTI-SIGMA-F FACTOR RSBW"/>
    <property type="match status" value="1"/>
</dbReference>
<dbReference type="Proteomes" id="UP001165590">
    <property type="component" value="Unassembled WGS sequence"/>
</dbReference>
<keyword evidence="1" id="KW-0808">Transferase</keyword>
<dbReference type="CDD" id="cd16936">
    <property type="entry name" value="HATPase_RsbW-like"/>
    <property type="match status" value="1"/>
</dbReference>
<evidence type="ECO:0000259" key="2">
    <source>
        <dbReference type="Pfam" id="PF13581"/>
    </source>
</evidence>
<keyword evidence="1" id="KW-0723">Serine/threonine-protein kinase</keyword>
<proteinExistence type="predicted"/>
<sequence>MTGLPDPPPLSFTAPWHYELRFPCDPRGPGIARLTLRAVLDAHGLHELNDRAELLTSELATNSVRHTKGPASVRLQWLHPVLRVSVWDMSPDLPTLPGPLGALPASPGAHAVGGRGLLILGMVADRWGGCAIGGEPMGPGGKTLWFELNLPVPPPNGTLAPALVA</sequence>
<evidence type="ECO:0000313" key="4">
    <source>
        <dbReference type="Proteomes" id="UP001165590"/>
    </source>
</evidence>
<evidence type="ECO:0000256" key="1">
    <source>
        <dbReference type="ARBA" id="ARBA00022527"/>
    </source>
</evidence>
<protein>
    <submittedName>
        <fullName evidence="3">ATP-binding protein</fullName>
    </submittedName>
</protein>
<dbReference type="InterPro" id="IPR050267">
    <property type="entry name" value="Anti-sigma-factor_SerPK"/>
</dbReference>